<dbReference type="Pfam" id="PF03415">
    <property type="entry name" value="Peptidase_C11"/>
    <property type="match status" value="1"/>
</dbReference>
<dbReference type="PANTHER" id="PTHR37835">
    <property type="entry name" value="ALPHA-CLOSTRIPAIN"/>
    <property type="match status" value="1"/>
</dbReference>
<sequence length="680" mass="80977">MKKLFIYFTFLSFLFGKSKWTIILYFACDNDLSNAGYQEILKLTNLGYNKKVRTIILIDNAYYDTAPFPKIYELNNGNVELKRKLPEVNIADVNFFSDFIRFIKENYESDNYFLIFYSHGNGWYHSLNRAFLYDETNQSSLSVAGGGLKEFLKKAKEILNKKIKILGFDVCLMGMVEIAFEIFDYCDYLFASPSILPVSAWDYKSLVKKIEEEPEIKINELAQFWSEKNLENIRNRGEEGIFSAIDLNKLRKEYGKAFSFLKEKDKNLISQIRNKIQTYPFFEREDSLSSHIDFFHLLKELNFEGGIFSSIISIKKTNFYKNGYGLAIFFPYHYLGFKKYIKEYFLLTFQKEVKWLEFLNEYYSLDDIRPERIKEIRIEIKRNNAFINFSKSFDLTEINYYLYFFNSFDTIFYDSCENFAFWDNYGFSLSDRFAKRGKSFYSNEGLLLNNYLITKEKINLSEGGLIIFDLLYNTEETYLNKIKRDVFYLEYSFDKINFYKLDSFYGKSDYFEEVRIFLPQGNYYLRFRYQTDSSITNLGVFIDEIRIIAFKNLKEYKVFNDTNYYFHHLKKGRYYLFLIPVDKYGNKGFGSDFSSFEILEYAPIISLPNPFINQNNFLLDIPKNSSFLLRIYDLKGSLVYQRKIAEERVFLEEIKNLRKGIYLLFINEKGYKIGGKIIKI</sequence>
<evidence type="ECO:0000313" key="1">
    <source>
        <dbReference type="EMBL" id="HGQ55392.1"/>
    </source>
</evidence>
<dbReference type="NCBIfam" id="TIGR04183">
    <property type="entry name" value="Por_Secre_tail"/>
    <property type="match status" value="1"/>
</dbReference>
<dbReference type="EMBL" id="DTBX01000102">
    <property type="protein sequence ID" value="HGQ55392.1"/>
    <property type="molecule type" value="Genomic_DNA"/>
</dbReference>
<name>A0A7V4CI39_UNCW3</name>
<proteinExistence type="predicted"/>
<dbReference type="Gene3D" id="3.40.50.11970">
    <property type="match status" value="1"/>
</dbReference>
<protein>
    <submittedName>
        <fullName evidence="1">T9SS type A sorting domain-containing protein</fullName>
    </submittedName>
</protein>
<organism evidence="1">
    <name type="scientific">candidate division WOR-3 bacterium</name>
    <dbReference type="NCBI Taxonomy" id="2052148"/>
    <lineage>
        <taxon>Bacteria</taxon>
        <taxon>Bacteria division WOR-3</taxon>
    </lineage>
</organism>
<dbReference type="InterPro" id="IPR005077">
    <property type="entry name" value="Peptidase_C11"/>
</dbReference>
<comment type="caution">
    <text evidence="1">The sequence shown here is derived from an EMBL/GenBank/DDBJ whole genome shotgun (WGS) entry which is preliminary data.</text>
</comment>
<dbReference type="AlphaFoldDB" id="A0A7V4CI39"/>
<gene>
    <name evidence="1" type="ORF">ENU28_02875</name>
</gene>
<dbReference type="InterPro" id="IPR026444">
    <property type="entry name" value="Secre_tail"/>
</dbReference>
<accession>A0A7V4CI39</accession>
<dbReference type="PANTHER" id="PTHR37835:SF1">
    <property type="entry name" value="ALPHA-CLOSTRIPAIN"/>
    <property type="match status" value="1"/>
</dbReference>
<reference evidence="1" key="1">
    <citation type="journal article" date="2020" name="mSystems">
        <title>Genome- and Community-Level Interaction Insights into Carbon Utilization and Element Cycling Functions of Hydrothermarchaeota in Hydrothermal Sediment.</title>
        <authorList>
            <person name="Zhou Z."/>
            <person name="Liu Y."/>
            <person name="Xu W."/>
            <person name="Pan J."/>
            <person name="Luo Z.H."/>
            <person name="Li M."/>
        </authorList>
    </citation>
    <scope>NUCLEOTIDE SEQUENCE [LARGE SCALE GENOMIC DNA]</scope>
    <source>
        <strain evidence="1">SpSt-655</strain>
    </source>
</reference>